<keyword evidence="2" id="KW-1185">Reference proteome</keyword>
<accession>H2BXD6</accession>
<dbReference type="EMBL" id="JH594606">
    <property type="protein sequence ID" value="EHQ02018.1"/>
    <property type="molecule type" value="Genomic_DNA"/>
</dbReference>
<dbReference type="AlphaFoldDB" id="H2BXD6"/>
<evidence type="ECO:0000313" key="1">
    <source>
        <dbReference type="EMBL" id="EHQ02018.1"/>
    </source>
</evidence>
<dbReference type="Proteomes" id="UP000003844">
    <property type="component" value="Unassembled WGS sequence"/>
</dbReference>
<proteinExistence type="predicted"/>
<reference evidence="2" key="1">
    <citation type="journal article" date="2012" name="Stand. Genomic Sci.">
        <title>Genome sequence of the Antarctic rhodopsins-containing flavobacterium Gillisia limnaea type strain (R-8282(T)).</title>
        <authorList>
            <person name="Riedel T."/>
            <person name="Held B."/>
            <person name="Nolan M."/>
            <person name="Lucas S."/>
            <person name="Lapidus A."/>
            <person name="Tice H."/>
            <person name="Del Rio T.G."/>
            <person name="Cheng J.F."/>
            <person name="Han C."/>
            <person name="Tapia R."/>
            <person name="Goodwin L.A."/>
            <person name="Pitluck S."/>
            <person name="Liolios K."/>
            <person name="Mavromatis K."/>
            <person name="Pagani I."/>
            <person name="Ivanova N."/>
            <person name="Mikhailova N."/>
            <person name="Pati A."/>
            <person name="Chen A."/>
            <person name="Palaniappan K."/>
            <person name="Land M."/>
            <person name="Rohde M."/>
            <person name="Tindall B.J."/>
            <person name="Detter J.C."/>
            <person name="Goker M."/>
            <person name="Bristow J."/>
            <person name="Eisen J.A."/>
            <person name="Markowitz V."/>
            <person name="Hugenholtz P."/>
            <person name="Kyrpides N.C."/>
            <person name="Klenk H.P."/>
            <person name="Woyke T."/>
        </authorList>
    </citation>
    <scope>NUCLEOTIDE SEQUENCE [LARGE SCALE GENOMIC DNA]</scope>
    <source>
        <strain evidence="2">DSM 15749 / LMG 21470 / R-8282</strain>
    </source>
</reference>
<gene>
    <name evidence="1" type="ORF">Gilli_1354</name>
</gene>
<dbReference type="STRING" id="865937.Gilli_1354"/>
<dbReference type="HOGENOM" id="CLU_2034751_0_0_10"/>
<organism evidence="1 2">
    <name type="scientific">Gillisia limnaea (strain DSM 15749 / LMG 21470 / R-8282)</name>
    <dbReference type="NCBI Taxonomy" id="865937"/>
    <lineage>
        <taxon>Bacteria</taxon>
        <taxon>Pseudomonadati</taxon>
        <taxon>Bacteroidota</taxon>
        <taxon>Flavobacteriia</taxon>
        <taxon>Flavobacteriales</taxon>
        <taxon>Flavobacteriaceae</taxon>
        <taxon>Gillisia</taxon>
    </lineage>
</organism>
<evidence type="ECO:0000313" key="2">
    <source>
        <dbReference type="Proteomes" id="UP000003844"/>
    </source>
</evidence>
<protein>
    <submittedName>
        <fullName evidence="1">Uncharacterized protein</fullName>
    </submittedName>
</protein>
<name>H2BXD6_GILLR</name>
<sequence>MHLFGLCLKRTFLIISQTAYRYPQDFFSTGNFEFFWQRYCPGQYSRFCNRSRNHLALKYSGSLTRRKISAFIAWKGRCSPSDSACQLNFMDLQNSPGPFDREFIEILGISYIYDLREFAPG</sequence>